<comment type="cofactor">
    <cofactor evidence="22">
        <name>[3Fe-4S] cluster</name>
        <dbReference type="ChEBI" id="CHEBI:21137"/>
    </cofactor>
    <text evidence="22">Binds 1 [3Fe-4S] cluster.</text>
</comment>
<dbReference type="NCBIfam" id="TIGR00384">
    <property type="entry name" value="dhsB"/>
    <property type="match status" value="1"/>
</dbReference>
<dbReference type="PROSITE" id="PS00197">
    <property type="entry name" value="2FE2S_FER_1"/>
    <property type="match status" value="1"/>
</dbReference>
<dbReference type="InterPro" id="IPR006058">
    <property type="entry name" value="2Fe2S_fd_BS"/>
</dbReference>
<comment type="cofactor">
    <cofactor evidence="22">
        <name>[4Fe-4S] cluster</name>
        <dbReference type="ChEBI" id="CHEBI:49883"/>
    </cofactor>
    <text evidence="22">Binds 1 [4Fe-4S] cluster.</text>
</comment>
<dbReference type="GO" id="GO:0008177">
    <property type="term" value="F:succinate dehydrogenase (quinone) activity"/>
    <property type="evidence" value="ECO:0007669"/>
    <property type="project" value="UniProtKB-EC"/>
</dbReference>
<evidence type="ECO:0000256" key="23">
    <source>
        <dbReference type="SAM" id="MobiDB-lite"/>
    </source>
</evidence>
<keyword evidence="14 22" id="KW-0411">Iron-sulfur</keyword>
<name>A0A8B9G7F1_9PSIT</name>
<proteinExistence type="inferred from homology"/>
<keyword evidence="16" id="KW-0472">Membrane</keyword>
<evidence type="ECO:0000256" key="18">
    <source>
        <dbReference type="ARBA" id="ARBA00046167"/>
    </source>
</evidence>
<keyword evidence="27" id="KW-1185">Reference proteome</keyword>
<dbReference type="Pfam" id="PF13534">
    <property type="entry name" value="Fer4_17"/>
    <property type="match status" value="1"/>
</dbReference>
<evidence type="ECO:0000256" key="20">
    <source>
        <dbReference type="ARBA" id="ARBA00048512"/>
    </source>
</evidence>
<comment type="pathway">
    <text evidence="2 22">Carbohydrate metabolism; tricarboxylic acid cycle; fumarate from succinate (eukaryal route): step 1/1.</text>
</comment>
<dbReference type="InterPro" id="IPR036010">
    <property type="entry name" value="2Fe-2S_ferredoxin-like_sf"/>
</dbReference>
<dbReference type="PROSITE" id="PS00198">
    <property type="entry name" value="4FE4S_FER_1"/>
    <property type="match status" value="1"/>
</dbReference>
<dbReference type="Gene3D" id="1.10.1060.10">
    <property type="entry name" value="Alpha-helical ferredoxin"/>
    <property type="match status" value="1"/>
</dbReference>
<dbReference type="GO" id="GO:0005743">
    <property type="term" value="C:mitochondrial inner membrane"/>
    <property type="evidence" value="ECO:0007669"/>
    <property type="project" value="UniProtKB-SubCell"/>
</dbReference>
<evidence type="ECO:0000256" key="3">
    <source>
        <dbReference type="ARBA" id="ARBA00009433"/>
    </source>
</evidence>
<keyword evidence="12" id="KW-0560">Oxidoreductase</keyword>
<dbReference type="InterPro" id="IPR050573">
    <property type="entry name" value="SDH/FRD_Iron-Sulfur"/>
</dbReference>
<dbReference type="EC" id="1.3.5.1" evidence="4 22"/>
<dbReference type="CDD" id="cd00207">
    <property type="entry name" value="fer2"/>
    <property type="match status" value="1"/>
</dbReference>
<comment type="function">
    <text evidence="18">Iron-sulfur protein (IP) subunit of the succinate dehydrogenase complex (mitochondrial respiratory chain complex II), responsible for transferring electrons from succinate to ubiquinone (coenzyme Q). SDH also oxidizes malate to the non-canonical enol form of oxaloacetate, enol-oxaloacetate. Enol-oxaloacetate, which is a potent inhibitor of the succinate dehydrogenase activity, is further isomerized into keto-oxaloacetate.</text>
</comment>
<dbReference type="Pfam" id="PF13085">
    <property type="entry name" value="Fer2_3"/>
    <property type="match status" value="1"/>
</dbReference>
<evidence type="ECO:0000256" key="17">
    <source>
        <dbReference type="ARBA" id="ARBA00023291"/>
    </source>
</evidence>
<evidence type="ECO:0000256" key="1">
    <source>
        <dbReference type="ARBA" id="ARBA00004443"/>
    </source>
</evidence>
<feature type="domain" description="2Fe-2S ferredoxin-type" evidence="24">
    <location>
        <begin position="152"/>
        <end position="242"/>
    </location>
</feature>
<evidence type="ECO:0000256" key="19">
    <source>
        <dbReference type="ARBA" id="ARBA00047404"/>
    </source>
</evidence>
<evidence type="ECO:0000256" key="15">
    <source>
        <dbReference type="ARBA" id="ARBA00023128"/>
    </source>
</evidence>
<dbReference type="PANTHER" id="PTHR11921">
    <property type="entry name" value="SUCCINATE DEHYDROGENASE IRON-SULFUR PROTEIN"/>
    <property type="match status" value="1"/>
</dbReference>
<keyword evidence="10 22" id="KW-0999">Mitochondrion inner membrane</keyword>
<evidence type="ECO:0000256" key="16">
    <source>
        <dbReference type="ARBA" id="ARBA00023136"/>
    </source>
</evidence>
<evidence type="ECO:0000313" key="26">
    <source>
        <dbReference type="Ensembl" id="ENSACOP00000020143.1"/>
    </source>
</evidence>
<dbReference type="GO" id="GO:0009055">
    <property type="term" value="F:electron transfer activity"/>
    <property type="evidence" value="ECO:0007669"/>
    <property type="project" value="InterPro"/>
</dbReference>
<comment type="catalytic activity">
    <reaction evidence="20">
        <text>(S)-malate + a quinone = enol-oxaloacetate + a quinol</text>
        <dbReference type="Rhea" id="RHEA:79831"/>
        <dbReference type="ChEBI" id="CHEBI:15589"/>
        <dbReference type="ChEBI" id="CHEBI:17479"/>
        <dbReference type="ChEBI" id="CHEBI:24646"/>
        <dbReference type="ChEBI" id="CHEBI:132124"/>
    </reaction>
    <physiologicalReaction direction="left-to-right" evidence="20">
        <dbReference type="Rhea" id="RHEA:79832"/>
    </physiologicalReaction>
</comment>
<keyword evidence="13 22" id="KW-0408">Iron</keyword>
<keyword evidence="15 22" id="KW-0496">Mitochondrion</keyword>
<keyword evidence="6 22" id="KW-0004">4Fe-4S</keyword>
<comment type="catalytic activity">
    <reaction evidence="21">
        <text>a quinone + succinate = fumarate + a quinol</text>
        <dbReference type="Rhea" id="RHEA:40523"/>
        <dbReference type="ChEBI" id="CHEBI:24646"/>
        <dbReference type="ChEBI" id="CHEBI:29806"/>
        <dbReference type="ChEBI" id="CHEBI:30031"/>
        <dbReference type="ChEBI" id="CHEBI:132124"/>
        <dbReference type="EC" id="1.3.5.1"/>
    </reaction>
</comment>
<evidence type="ECO:0000256" key="11">
    <source>
        <dbReference type="ARBA" id="ARBA00022946"/>
    </source>
</evidence>
<evidence type="ECO:0000256" key="12">
    <source>
        <dbReference type="ARBA" id="ARBA00023002"/>
    </source>
</evidence>
<dbReference type="FunFam" id="1.10.1060.10:FF:000029">
    <property type="entry name" value="Succinate dehydrogenase [ubiquinone] iron-sulfur subunit, mitochondrial"/>
    <property type="match status" value="1"/>
</dbReference>
<evidence type="ECO:0000313" key="27">
    <source>
        <dbReference type="Proteomes" id="UP000694522"/>
    </source>
</evidence>
<dbReference type="GO" id="GO:0046872">
    <property type="term" value="F:metal ion binding"/>
    <property type="evidence" value="ECO:0007669"/>
    <property type="project" value="UniProtKB-KW"/>
</dbReference>
<evidence type="ECO:0000256" key="8">
    <source>
        <dbReference type="ARBA" id="ARBA00022714"/>
    </source>
</evidence>
<dbReference type="InterPro" id="IPR001041">
    <property type="entry name" value="2Fe-2S_ferredoxin-type"/>
</dbReference>
<dbReference type="Ensembl" id="ENSACOT00000020871.1">
    <property type="protein sequence ID" value="ENSACOP00000020143.1"/>
    <property type="gene ID" value="ENSACOG00000013877.1"/>
</dbReference>
<dbReference type="AlphaFoldDB" id="A0A8B9G7F1"/>
<keyword evidence="17 22" id="KW-0003">3Fe-4S</keyword>
<dbReference type="PANTHER" id="PTHR11921:SF29">
    <property type="entry name" value="SUCCINATE DEHYDROGENASE [UBIQUINONE] IRON-SULFUR SUBUNIT, MITOCHONDRIAL"/>
    <property type="match status" value="1"/>
</dbReference>
<evidence type="ECO:0000256" key="7">
    <source>
        <dbReference type="ARBA" id="ARBA00022532"/>
    </source>
</evidence>
<dbReference type="InterPro" id="IPR012675">
    <property type="entry name" value="Beta-grasp_dom_sf"/>
</dbReference>
<reference evidence="26" key="1">
    <citation type="submission" date="2025-08" db="UniProtKB">
        <authorList>
            <consortium name="Ensembl"/>
        </authorList>
    </citation>
    <scope>IDENTIFICATION</scope>
</reference>
<comment type="catalytic activity">
    <reaction evidence="19">
        <text>(R)-malate + a quinone = enol-oxaloacetate + a quinol</text>
        <dbReference type="Rhea" id="RHEA:79827"/>
        <dbReference type="ChEBI" id="CHEBI:15588"/>
        <dbReference type="ChEBI" id="CHEBI:17479"/>
        <dbReference type="ChEBI" id="CHEBI:24646"/>
        <dbReference type="ChEBI" id="CHEBI:132124"/>
    </reaction>
    <physiologicalReaction direction="left-to-right" evidence="19">
        <dbReference type="Rhea" id="RHEA:79828"/>
    </physiologicalReaction>
</comment>
<dbReference type="InterPro" id="IPR017900">
    <property type="entry name" value="4Fe4S_Fe_S_CS"/>
</dbReference>
<protein>
    <recommendedName>
        <fullName evidence="5 22">Succinate dehydrogenase [ubiquinone] iron-sulfur subunit, mitochondrial</fullName>
        <ecNumber evidence="4 22">1.3.5.1</ecNumber>
    </recommendedName>
</protein>
<evidence type="ECO:0000256" key="13">
    <source>
        <dbReference type="ARBA" id="ARBA00023004"/>
    </source>
</evidence>
<feature type="region of interest" description="Disordered" evidence="23">
    <location>
        <begin position="43"/>
        <end position="80"/>
    </location>
</feature>
<evidence type="ECO:0000256" key="4">
    <source>
        <dbReference type="ARBA" id="ARBA00012792"/>
    </source>
</evidence>
<keyword evidence="7" id="KW-0816">Tricarboxylic acid cycle</keyword>
<dbReference type="FunFam" id="3.10.20.30:FF:000007">
    <property type="entry name" value="Succinate dehydrogenase [ubiquinone] iron-sulfur subunit, mitochondrial"/>
    <property type="match status" value="1"/>
</dbReference>
<dbReference type="UniPathway" id="UPA00223">
    <property type="reaction ID" value="UER01006"/>
</dbReference>
<dbReference type="SUPFAM" id="SSF54292">
    <property type="entry name" value="2Fe-2S ferredoxin-like"/>
    <property type="match status" value="1"/>
</dbReference>
<dbReference type="SUPFAM" id="SSF46548">
    <property type="entry name" value="alpha-helical ferredoxin"/>
    <property type="match status" value="1"/>
</dbReference>
<dbReference type="GO" id="GO:0051538">
    <property type="term" value="F:3 iron, 4 sulfur cluster binding"/>
    <property type="evidence" value="ECO:0007669"/>
    <property type="project" value="UniProtKB-KW"/>
</dbReference>
<reference evidence="26" key="2">
    <citation type="submission" date="2025-09" db="UniProtKB">
        <authorList>
            <consortium name="Ensembl"/>
        </authorList>
    </citation>
    <scope>IDENTIFICATION</scope>
</reference>
<comment type="similarity">
    <text evidence="3 22">Belongs to the succinate dehydrogenase/fumarate reductase iron-sulfur protein family.</text>
</comment>
<dbReference type="InterPro" id="IPR009051">
    <property type="entry name" value="Helical_ferredxn"/>
</dbReference>
<evidence type="ECO:0000256" key="22">
    <source>
        <dbReference type="RuleBase" id="RU361237"/>
    </source>
</evidence>
<dbReference type="GO" id="GO:0006099">
    <property type="term" value="P:tricarboxylic acid cycle"/>
    <property type="evidence" value="ECO:0007669"/>
    <property type="project" value="UniProtKB-UniPathway"/>
</dbReference>
<keyword evidence="9 22" id="KW-0479">Metal-binding</keyword>
<keyword evidence="8 22" id="KW-0001">2Fe-2S</keyword>
<evidence type="ECO:0000256" key="5">
    <source>
        <dbReference type="ARBA" id="ARBA00016766"/>
    </source>
</evidence>
<keyword evidence="11" id="KW-0809">Transit peptide</keyword>
<evidence type="ECO:0000256" key="21">
    <source>
        <dbReference type="ARBA" id="ARBA00049220"/>
    </source>
</evidence>
<evidence type="ECO:0000259" key="24">
    <source>
        <dbReference type="PROSITE" id="PS51085"/>
    </source>
</evidence>
<feature type="domain" description="4Fe-4S ferredoxin-type" evidence="25">
    <location>
        <begin position="288"/>
        <end position="318"/>
    </location>
</feature>
<evidence type="ECO:0000256" key="9">
    <source>
        <dbReference type="ARBA" id="ARBA00022723"/>
    </source>
</evidence>
<evidence type="ECO:0000259" key="25">
    <source>
        <dbReference type="PROSITE" id="PS51379"/>
    </source>
</evidence>
<evidence type="ECO:0000256" key="6">
    <source>
        <dbReference type="ARBA" id="ARBA00022485"/>
    </source>
</evidence>
<sequence length="415" mass="46320">MVRHGDAILPAILPFAHCWGRWEGLGASPANRMTLGMNRRTHRFPTSQEKPRSGNPGPATPPRTSGRATLNMAPPLRPPPLLRWRRAASGPFLTSMGARGVPSASELRNAKMAAAVVGVSLRRGVPARLLRAGPRPVCRGAQTAAAASPRLKKFAIYRWDPDKPGDKPRMQTYEVDLNKCGPMVLDALIKIKNEIDSTLTFRRSCREGICGSCAMNIAGGNTLACIKKIDPDPNKITKIYPLPHMYVVKDLVPDLSNFYAQYKSIEPYLKKKDESKEGKEQYLQSIEDRQKLDGLYECILCACCSTSCPSYWWNGDKYLGPAVLMQAYRWMIDSRDDYTEERLAQLQDPFSLYRCHTIMNCTRTCPKVCVCPVCVPCRVPGLFPSTLLEYQQGNTHLSLLFSSSLPWLGQPLETQ</sequence>
<dbReference type="PROSITE" id="PS51085">
    <property type="entry name" value="2FE2S_FER_2"/>
    <property type="match status" value="1"/>
</dbReference>
<comment type="function">
    <text evidence="22">Iron-sulfur protein (IP) subunit of succinate dehydrogenase (SDH) that is involved in complex II of the mitochondrial electron transport chain and is responsible for transferring electrons from succinate to ubiquinone (coenzyme Q).</text>
</comment>
<evidence type="ECO:0000256" key="10">
    <source>
        <dbReference type="ARBA" id="ARBA00022792"/>
    </source>
</evidence>
<accession>A0A8B9G7F1</accession>
<dbReference type="Proteomes" id="UP000694522">
    <property type="component" value="Unplaced"/>
</dbReference>
<dbReference type="InterPro" id="IPR004489">
    <property type="entry name" value="Succ_DH/fum_Rdtase_Fe-S"/>
</dbReference>
<dbReference type="GO" id="GO:0051539">
    <property type="term" value="F:4 iron, 4 sulfur cluster binding"/>
    <property type="evidence" value="ECO:0007669"/>
    <property type="project" value="UniProtKB-KW"/>
</dbReference>
<comment type="subcellular location">
    <subcellularLocation>
        <location evidence="1 22">Mitochondrion inner membrane</location>
        <topology evidence="1 22">Peripheral membrane protein</topology>
        <orientation evidence="1 22">Matrix side</orientation>
    </subcellularLocation>
</comment>
<evidence type="ECO:0000256" key="14">
    <source>
        <dbReference type="ARBA" id="ARBA00023014"/>
    </source>
</evidence>
<dbReference type="Gene3D" id="3.10.20.30">
    <property type="match status" value="1"/>
</dbReference>
<dbReference type="InterPro" id="IPR025192">
    <property type="entry name" value="Succ_DH/fum_Rdtase_N"/>
</dbReference>
<dbReference type="GO" id="GO:0022904">
    <property type="term" value="P:respiratory electron transport chain"/>
    <property type="evidence" value="ECO:0007669"/>
    <property type="project" value="TreeGrafter"/>
</dbReference>
<organism evidence="26 27">
    <name type="scientific">Amazona collaria</name>
    <name type="common">yellow-billed parrot</name>
    <dbReference type="NCBI Taxonomy" id="241587"/>
    <lineage>
        <taxon>Eukaryota</taxon>
        <taxon>Metazoa</taxon>
        <taxon>Chordata</taxon>
        <taxon>Craniata</taxon>
        <taxon>Vertebrata</taxon>
        <taxon>Euteleostomi</taxon>
        <taxon>Archelosauria</taxon>
        <taxon>Archosauria</taxon>
        <taxon>Dinosauria</taxon>
        <taxon>Saurischia</taxon>
        <taxon>Theropoda</taxon>
        <taxon>Coelurosauria</taxon>
        <taxon>Aves</taxon>
        <taxon>Neognathae</taxon>
        <taxon>Neoaves</taxon>
        <taxon>Telluraves</taxon>
        <taxon>Australaves</taxon>
        <taxon>Psittaciformes</taxon>
        <taxon>Psittacidae</taxon>
        <taxon>Amazona</taxon>
    </lineage>
</organism>
<dbReference type="GO" id="GO:0051537">
    <property type="term" value="F:2 iron, 2 sulfur cluster binding"/>
    <property type="evidence" value="ECO:0007669"/>
    <property type="project" value="UniProtKB-KW"/>
</dbReference>
<comment type="cofactor">
    <cofactor evidence="22">
        <name>[2Fe-2S] cluster</name>
        <dbReference type="ChEBI" id="CHEBI:190135"/>
    </cofactor>
    <text evidence="22">Binds 1 [2Fe-2S] cluster.</text>
</comment>
<evidence type="ECO:0000256" key="2">
    <source>
        <dbReference type="ARBA" id="ARBA00004788"/>
    </source>
</evidence>
<dbReference type="NCBIfam" id="NF004616">
    <property type="entry name" value="PRK05950.1"/>
    <property type="match status" value="1"/>
</dbReference>
<dbReference type="PROSITE" id="PS51379">
    <property type="entry name" value="4FE4S_FER_2"/>
    <property type="match status" value="1"/>
</dbReference>
<dbReference type="InterPro" id="IPR017896">
    <property type="entry name" value="4Fe4S_Fe-S-bd"/>
</dbReference>